<dbReference type="EMBL" id="CM042012">
    <property type="protein sequence ID" value="KAI3749265.1"/>
    <property type="molecule type" value="Genomic_DNA"/>
</dbReference>
<protein>
    <submittedName>
        <fullName evidence="1">Uncharacterized protein</fullName>
    </submittedName>
</protein>
<sequence length="704" mass="78987">MKNCIYVKSMRIMKVHIVAVIREPQTQIASHPPPAAAISSLLLRRLLHPCSPAAAHPLQFLGIRSVSFSNSSIIVLHLRRLFCESGFVCAPPFFSDEFLHLCSNLPLSYSKSGRKVTFVANVFRFLQICSWLKSEEKMEMESLTTDDSSATMAEVVPLASVSQQPYVSELLSFTLDRLHKEPELLRVDAERIRRQMQEVAVNNYRAFISAADALVSIRHQVSSIDKHLESLISEVPKLTSGCSEFIESAENILEKRKMNQTLLANHSTLLDLLEIPQLMDTCVRNVNYDEALDLEAFVSKLSTMHPKLPVIQALTAEVRQTTQSLLSQLLQKLRSNIQLPECLRIIGYLRRIGVYSEYEMRLQFLRCRESWLSGILDDLDQRNAYEYLKGMVNCHRMHLFDVVNQYRAIFADDTSGSEENYDGGLLFSWAMHQIASHLKTLKIMLPKITEGGSLSNILDQCMYCAMGLGWVGLDFRGLLPPLFEEAVLNLFSKNMNTAVENFQLVLDSHRWVPLPAVGFSSNNMSDESHEDITPPPNLMEHSPLAVFINGVSAAMNELRPCAPISLKHILAQELVKGLHTVSDSLLRYNTTRVLRDNESVLFMSLCRAFIQVAYPHSATCFGRCYPGGASLITDGKYVLEGLNRLLATASSRQLPKRVETKSVAENGGSVVENGAVADAKEMDKSNVVNEDKMVTQTQEKQGEE</sequence>
<accession>A0ACB9DRS2</accession>
<evidence type="ECO:0000313" key="2">
    <source>
        <dbReference type="Proteomes" id="UP001055811"/>
    </source>
</evidence>
<organism evidence="1 2">
    <name type="scientific">Cichorium intybus</name>
    <name type="common">Chicory</name>
    <dbReference type="NCBI Taxonomy" id="13427"/>
    <lineage>
        <taxon>Eukaryota</taxon>
        <taxon>Viridiplantae</taxon>
        <taxon>Streptophyta</taxon>
        <taxon>Embryophyta</taxon>
        <taxon>Tracheophyta</taxon>
        <taxon>Spermatophyta</taxon>
        <taxon>Magnoliopsida</taxon>
        <taxon>eudicotyledons</taxon>
        <taxon>Gunneridae</taxon>
        <taxon>Pentapetalae</taxon>
        <taxon>asterids</taxon>
        <taxon>campanulids</taxon>
        <taxon>Asterales</taxon>
        <taxon>Asteraceae</taxon>
        <taxon>Cichorioideae</taxon>
        <taxon>Cichorieae</taxon>
        <taxon>Cichoriinae</taxon>
        <taxon>Cichorium</taxon>
    </lineage>
</organism>
<dbReference type="Proteomes" id="UP001055811">
    <property type="component" value="Linkage Group LG04"/>
</dbReference>
<evidence type="ECO:0000313" key="1">
    <source>
        <dbReference type="EMBL" id="KAI3749265.1"/>
    </source>
</evidence>
<reference evidence="2" key="1">
    <citation type="journal article" date="2022" name="Mol. Ecol. Resour.">
        <title>The genomes of chicory, endive, great burdock and yacon provide insights into Asteraceae palaeo-polyploidization history and plant inulin production.</title>
        <authorList>
            <person name="Fan W."/>
            <person name="Wang S."/>
            <person name="Wang H."/>
            <person name="Wang A."/>
            <person name="Jiang F."/>
            <person name="Liu H."/>
            <person name="Zhao H."/>
            <person name="Xu D."/>
            <person name="Zhang Y."/>
        </authorList>
    </citation>
    <scope>NUCLEOTIDE SEQUENCE [LARGE SCALE GENOMIC DNA]</scope>
    <source>
        <strain evidence="2">cv. Punajuju</strain>
    </source>
</reference>
<reference evidence="1 2" key="2">
    <citation type="journal article" date="2022" name="Mol. Ecol. Resour.">
        <title>The genomes of chicory, endive, great burdock and yacon provide insights into Asteraceae paleo-polyploidization history and plant inulin production.</title>
        <authorList>
            <person name="Fan W."/>
            <person name="Wang S."/>
            <person name="Wang H."/>
            <person name="Wang A."/>
            <person name="Jiang F."/>
            <person name="Liu H."/>
            <person name="Zhao H."/>
            <person name="Xu D."/>
            <person name="Zhang Y."/>
        </authorList>
    </citation>
    <scope>NUCLEOTIDE SEQUENCE [LARGE SCALE GENOMIC DNA]</scope>
    <source>
        <strain evidence="2">cv. Punajuju</strain>
        <tissue evidence="1">Leaves</tissue>
    </source>
</reference>
<name>A0ACB9DRS2_CICIN</name>
<keyword evidence="2" id="KW-1185">Reference proteome</keyword>
<proteinExistence type="predicted"/>
<gene>
    <name evidence="1" type="ORF">L2E82_19872</name>
</gene>
<comment type="caution">
    <text evidence="1">The sequence shown here is derived from an EMBL/GenBank/DDBJ whole genome shotgun (WGS) entry which is preliminary data.</text>
</comment>